<comment type="caution">
    <text evidence="3">The sequence shown here is derived from an EMBL/GenBank/DDBJ whole genome shotgun (WGS) entry which is preliminary data.</text>
</comment>
<dbReference type="PANTHER" id="PTHR42954">
    <property type="entry name" value="FE(2+) TRANSPORT PROTEIN A"/>
    <property type="match status" value="1"/>
</dbReference>
<dbReference type="InterPro" id="IPR007167">
    <property type="entry name" value="Fe-transptr_FeoA-like"/>
</dbReference>
<dbReference type="PANTHER" id="PTHR42954:SF2">
    <property type="entry name" value="FE(2+) TRANSPORT PROTEIN A"/>
    <property type="match status" value="1"/>
</dbReference>
<keyword evidence="4" id="KW-1185">Reference proteome</keyword>
<evidence type="ECO:0000313" key="3">
    <source>
        <dbReference type="EMBL" id="NLR76027.1"/>
    </source>
</evidence>
<reference evidence="3 4" key="1">
    <citation type="submission" date="2020-04" db="EMBL/GenBank/DDBJ databases">
        <title>Draft genome of Leeia sp. IMCC25680.</title>
        <authorList>
            <person name="Song J."/>
            <person name="Cho J.-C."/>
        </authorList>
    </citation>
    <scope>NUCLEOTIDE SEQUENCE [LARGE SCALE GENOMIC DNA]</scope>
    <source>
        <strain evidence="3 4">IMCC25680</strain>
    </source>
</reference>
<dbReference type="AlphaFoldDB" id="A0A847SAT3"/>
<dbReference type="SUPFAM" id="SSF50037">
    <property type="entry name" value="C-terminal domain of transcriptional repressors"/>
    <property type="match status" value="1"/>
</dbReference>
<dbReference type="InterPro" id="IPR052713">
    <property type="entry name" value="FeoA"/>
</dbReference>
<evidence type="ECO:0000313" key="4">
    <source>
        <dbReference type="Proteomes" id="UP000587991"/>
    </source>
</evidence>
<organism evidence="3 4">
    <name type="scientific">Leeia aquatica</name>
    <dbReference type="NCBI Taxonomy" id="2725557"/>
    <lineage>
        <taxon>Bacteria</taxon>
        <taxon>Pseudomonadati</taxon>
        <taxon>Pseudomonadota</taxon>
        <taxon>Betaproteobacteria</taxon>
        <taxon>Neisseriales</taxon>
        <taxon>Leeiaceae</taxon>
        <taxon>Leeia</taxon>
    </lineage>
</organism>
<evidence type="ECO:0000259" key="2">
    <source>
        <dbReference type="SMART" id="SM00899"/>
    </source>
</evidence>
<protein>
    <submittedName>
        <fullName evidence="3">Ferrous iron transport protein A</fullName>
    </submittedName>
</protein>
<dbReference type="InterPro" id="IPR038157">
    <property type="entry name" value="FeoA_core_dom"/>
</dbReference>
<dbReference type="Pfam" id="PF04023">
    <property type="entry name" value="FeoA"/>
    <property type="match status" value="1"/>
</dbReference>
<dbReference type="Proteomes" id="UP000587991">
    <property type="component" value="Unassembled WGS sequence"/>
</dbReference>
<proteinExistence type="predicted"/>
<keyword evidence="1" id="KW-0408">Iron</keyword>
<gene>
    <name evidence="3" type="ORF">HF682_12750</name>
</gene>
<dbReference type="InterPro" id="IPR008988">
    <property type="entry name" value="Transcriptional_repressor_C"/>
</dbReference>
<dbReference type="EMBL" id="JABAIM010000003">
    <property type="protein sequence ID" value="NLR76027.1"/>
    <property type="molecule type" value="Genomic_DNA"/>
</dbReference>
<dbReference type="GO" id="GO:0046914">
    <property type="term" value="F:transition metal ion binding"/>
    <property type="evidence" value="ECO:0007669"/>
    <property type="project" value="InterPro"/>
</dbReference>
<evidence type="ECO:0000256" key="1">
    <source>
        <dbReference type="ARBA" id="ARBA00023004"/>
    </source>
</evidence>
<sequence>MAYKGHISNHSQYHAHKGFPVTSDTLDSLPVGSRAKVLAYRIASSPLRRRLLSLGLLPGAELEVLRRAPLGDPIEIRIRHTHLALRAHEAAVLSVERLGEV</sequence>
<feature type="domain" description="Ferrous iron transporter FeoA-like" evidence="2">
    <location>
        <begin position="24"/>
        <end position="97"/>
    </location>
</feature>
<name>A0A847SAT3_9NEIS</name>
<dbReference type="SMART" id="SM00899">
    <property type="entry name" value="FeoA"/>
    <property type="match status" value="1"/>
</dbReference>
<dbReference type="Gene3D" id="2.30.30.90">
    <property type="match status" value="1"/>
</dbReference>
<accession>A0A847SAT3</accession>